<comment type="function">
    <text evidence="6">Catalyzes the transfer of a lysyl group from L-lysyl-tRNA(Lys) to membrane-bound phosphatidylglycerol (PG), which produces lysylphosphatidylglycerol (LPG), a major component of the bacterial membrane with a positive net charge. LPG synthesis contributes to bacterial virulence as it is involved in the resistance mechanism against cationic antimicrobial peptides (CAMP) produces by the host's immune system (defensins, cathelicidins) and by the competing microorganisms.</text>
</comment>
<dbReference type="EC" id="2.3.2.3" evidence="6"/>
<keyword evidence="6" id="KW-0443">Lipid metabolism</keyword>
<evidence type="ECO:0000256" key="4">
    <source>
        <dbReference type="ARBA" id="ARBA00022989"/>
    </source>
</evidence>
<feature type="transmembrane region" description="Helical" evidence="6">
    <location>
        <begin position="262"/>
        <end position="284"/>
    </location>
</feature>
<feature type="transmembrane region" description="Helical" evidence="6">
    <location>
        <begin position="305"/>
        <end position="330"/>
    </location>
</feature>
<dbReference type="PANTHER" id="PTHR37693:SF1">
    <property type="entry name" value="INTEGRAL MEMBRANE PROTEIN"/>
    <property type="match status" value="1"/>
</dbReference>
<keyword evidence="8" id="KW-1185">Reference proteome</keyword>
<feature type="transmembrane region" description="Helical" evidence="6">
    <location>
        <begin position="153"/>
        <end position="178"/>
    </location>
</feature>
<reference evidence="7" key="1">
    <citation type="submission" date="2022-05" db="EMBL/GenBank/DDBJ databases">
        <authorList>
            <person name="Oliphant S.A."/>
            <person name="Watson-Haigh N.S."/>
            <person name="Sumby K.M."/>
            <person name="Gardner J.M."/>
            <person name="Jiranek V."/>
        </authorList>
    </citation>
    <scope>NUCLEOTIDE SEQUENCE</scope>
    <source>
        <strain evidence="7">KI4_B1</strain>
    </source>
</reference>
<evidence type="ECO:0000256" key="1">
    <source>
        <dbReference type="ARBA" id="ARBA00004651"/>
    </source>
</evidence>
<dbReference type="GO" id="GO:0046677">
    <property type="term" value="P:response to antibiotic"/>
    <property type="evidence" value="ECO:0007669"/>
    <property type="project" value="UniProtKB-KW"/>
</dbReference>
<comment type="catalytic activity">
    <reaction evidence="6">
        <text>L-lysyl-tRNA(Lys) + a 1,2-diacyl-sn-glycero-3-phospho-(1'-sn-glycerol) = a 1,2-diacyl-sn-glycero-3-phospho-1'-(3'-O-L-lysyl)-sn-glycerol + tRNA(Lys)</text>
        <dbReference type="Rhea" id="RHEA:10668"/>
        <dbReference type="Rhea" id="RHEA-COMP:9696"/>
        <dbReference type="Rhea" id="RHEA-COMP:9697"/>
        <dbReference type="ChEBI" id="CHEBI:64716"/>
        <dbReference type="ChEBI" id="CHEBI:75792"/>
        <dbReference type="ChEBI" id="CHEBI:78442"/>
        <dbReference type="ChEBI" id="CHEBI:78529"/>
        <dbReference type="EC" id="2.3.2.3"/>
    </reaction>
</comment>
<evidence type="ECO:0000256" key="5">
    <source>
        <dbReference type="ARBA" id="ARBA00023136"/>
    </source>
</evidence>
<gene>
    <name evidence="6" type="primary">mprF</name>
    <name evidence="7" type="ORF">M3M40_01105</name>
</gene>
<dbReference type="GO" id="GO:0050071">
    <property type="term" value="F:phosphatidylglycerol lysyltransferase activity"/>
    <property type="evidence" value="ECO:0007669"/>
    <property type="project" value="UniProtKB-EC"/>
</dbReference>
<name>A0A9Q9E0R3_9LACO</name>
<protein>
    <recommendedName>
        <fullName evidence="6">Phosphatidylglycerol lysyltransferase</fullName>
        <ecNumber evidence="6">2.3.2.3</ecNumber>
    </recommendedName>
    <alternativeName>
        <fullName evidence="6">Lysylphosphatidylglycerol synthase</fullName>
    </alternativeName>
</protein>
<keyword evidence="6" id="KW-0046">Antibiotic resistance</keyword>
<keyword evidence="5 6" id="KW-0472">Membrane</keyword>
<dbReference type="Proteomes" id="UP001055911">
    <property type="component" value="Chromosome"/>
</dbReference>
<dbReference type="PANTHER" id="PTHR37693">
    <property type="entry name" value="PHOSPHATIDYLGLYCEROL LYSYLTRANSFERASE"/>
    <property type="match status" value="1"/>
</dbReference>
<dbReference type="GO" id="GO:0005886">
    <property type="term" value="C:plasma membrane"/>
    <property type="evidence" value="ECO:0007669"/>
    <property type="project" value="UniProtKB-SubCell"/>
</dbReference>
<comment type="similarity">
    <text evidence="6">Belongs to the LPG synthase family.</text>
</comment>
<evidence type="ECO:0000313" key="8">
    <source>
        <dbReference type="Proteomes" id="UP001055911"/>
    </source>
</evidence>
<feature type="transmembrane region" description="Helical" evidence="6">
    <location>
        <begin position="41"/>
        <end position="66"/>
    </location>
</feature>
<proteinExistence type="inferred from homology"/>
<keyword evidence="4 6" id="KW-1133">Transmembrane helix</keyword>
<dbReference type="GO" id="GO:0006629">
    <property type="term" value="P:lipid metabolic process"/>
    <property type="evidence" value="ECO:0007669"/>
    <property type="project" value="UniProtKB-KW"/>
</dbReference>
<dbReference type="EMBL" id="CP097119">
    <property type="protein sequence ID" value="USS89436.1"/>
    <property type="molecule type" value="Genomic_DNA"/>
</dbReference>
<evidence type="ECO:0000256" key="3">
    <source>
        <dbReference type="ARBA" id="ARBA00022692"/>
    </source>
</evidence>
<comment type="subcellular location">
    <subcellularLocation>
        <location evidence="1 6">Cell membrane</location>
        <topology evidence="1 6">Multi-pass membrane protein</topology>
    </subcellularLocation>
</comment>
<evidence type="ECO:0000256" key="6">
    <source>
        <dbReference type="RuleBase" id="RU363042"/>
    </source>
</evidence>
<dbReference type="NCBIfam" id="TIGR00374">
    <property type="entry name" value="flippase-like domain"/>
    <property type="match status" value="1"/>
</dbReference>
<organism evidence="7 8">
    <name type="scientific">Fructilactobacillus cliffordii</name>
    <dbReference type="NCBI Taxonomy" id="2940299"/>
    <lineage>
        <taxon>Bacteria</taxon>
        <taxon>Bacillati</taxon>
        <taxon>Bacillota</taxon>
        <taxon>Bacilli</taxon>
        <taxon>Lactobacillales</taxon>
        <taxon>Lactobacillaceae</taxon>
        <taxon>Fructilactobacillus</taxon>
    </lineage>
</organism>
<keyword evidence="3 6" id="KW-0812">Transmembrane</keyword>
<dbReference type="RefSeq" id="WP_252766986.1">
    <property type="nucleotide sequence ID" value="NZ_CP097117.1"/>
</dbReference>
<sequence>MSRRNKISLLLMVAIGLLISWYAVRDIKFSVLINDLSSVNLGWLIVALGCILLYFFFESVVTYILVKSSTPAFSFRDAIRVPLVEQLFNGITPFSSGGQPAQLVVLLQAGVDGGKASSALLMKFVIYQAMIVLNFVVSLIIGFRYLVDTVHSLAIFVVFGFLIHLVVIVALLMVMYWYSMTKKLVNGCFKVVGWFVNENKYQRWKRTLNQKIDNFHDESIRIGHEGKLMVKVCILTFLQLFFYYLIPYFVMLSLGYHNANVVMVTSLDVLIFLVISMFPIPGGAGGAEYSFEKLFRSYIHSSSKLALAMILWRLLTYYLGLFLGLIALMIKPRRVHLQNNEAEKMEE</sequence>
<evidence type="ECO:0000256" key="2">
    <source>
        <dbReference type="ARBA" id="ARBA00022475"/>
    </source>
</evidence>
<keyword evidence="2" id="KW-1003">Cell membrane</keyword>
<dbReference type="AlphaFoldDB" id="A0A9Q9E0R3"/>
<feature type="transmembrane region" description="Helical" evidence="6">
    <location>
        <begin position="124"/>
        <end position="147"/>
    </location>
</feature>
<evidence type="ECO:0000313" key="7">
    <source>
        <dbReference type="EMBL" id="USS89436.1"/>
    </source>
</evidence>
<dbReference type="InterPro" id="IPR022791">
    <property type="entry name" value="L-PG_synthase/AglD"/>
</dbReference>
<dbReference type="Pfam" id="PF03706">
    <property type="entry name" value="LPG_synthase_TM"/>
    <property type="match status" value="1"/>
</dbReference>
<keyword evidence="6" id="KW-0808">Transferase</keyword>
<feature type="transmembrane region" description="Helical" evidence="6">
    <location>
        <begin position="228"/>
        <end position="250"/>
    </location>
</feature>
<accession>A0A9Q9E0R3</accession>